<feature type="transmembrane region" description="Helical" evidence="1">
    <location>
        <begin position="107"/>
        <end position="130"/>
    </location>
</feature>
<organism evidence="2 3">
    <name type="scientific">Halalkalibacterium halodurans (strain ATCC BAA-125 / DSM 18197 / FERM 7344 / JCM 9153 / C-125)</name>
    <name type="common">Bacillus halodurans</name>
    <dbReference type="NCBI Taxonomy" id="272558"/>
    <lineage>
        <taxon>Bacteria</taxon>
        <taxon>Bacillati</taxon>
        <taxon>Bacillota</taxon>
        <taxon>Bacilli</taxon>
        <taxon>Bacillales</taxon>
        <taxon>Bacillaceae</taxon>
        <taxon>Halalkalibacterium (ex Joshi et al. 2022)</taxon>
    </lineage>
</organism>
<accession>Q9K7T1</accession>
<reference evidence="2 3" key="1">
    <citation type="journal article" date="2000" name="Nucleic Acids Res.">
        <title>Complete genome sequence of the alkaliphilic bacterium Bacillus halodurans and genomic sequence comparison with Bacillus subtilis.</title>
        <authorList>
            <person name="Takami H."/>
            <person name="Nakasone K."/>
            <person name="Takaki Y."/>
            <person name="Maeno G."/>
            <person name="Sasaki R."/>
            <person name="Masui N."/>
            <person name="Fuji F."/>
            <person name="Hirama C."/>
            <person name="Nakamura Y."/>
            <person name="Ogasawara N."/>
            <person name="Kuhara S."/>
            <person name="Horikoshi K."/>
        </authorList>
    </citation>
    <scope>NUCLEOTIDE SEQUENCE [LARGE SCALE GENOMIC DNA]</scope>
    <source>
        <strain evidence="3">ATCC BAA-125 / DSM 18197 / FERM 7344 / JCM 9153 / C-125</strain>
    </source>
</reference>
<dbReference type="PIR" id="F84059">
    <property type="entry name" value="F84059"/>
</dbReference>
<evidence type="ECO:0000313" key="3">
    <source>
        <dbReference type="Proteomes" id="UP000001258"/>
    </source>
</evidence>
<dbReference type="AlphaFoldDB" id="Q9K7T1"/>
<dbReference type="KEGG" id="bha:BH3278"/>
<dbReference type="HOGENOM" id="CLU_1623840_0_0_9"/>
<dbReference type="RefSeq" id="WP_010899419.1">
    <property type="nucleotide sequence ID" value="NC_002570.2"/>
</dbReference>
<keyword evidence="1" id="KW-0472">Membrane</keyword>
<keyword evidence="1" id="KW-0812">Transmembrane</keyword>
<evidence type="ECO:0000256" key="1">
    <source>
        <dbReference type="SAM" id="Phobius"/>
    </source>
</evidence>
<evidence type="ECO:0000313" key="2">
    <source>
        <dbReference type="EMBL" id="BAB06997.1"/>
    </source>
</evidence>
<proteinExistence type="predicted"/>
<name>Q9K7T1_HALH5</name>
<gene>
    <name evidence="2" type="ordered locus">BH3278</name>
</gene>
<dbReference type="EMBL" id="BA000004">
    <property type="protein sequence ID" value="BAB06997.1"/>
    <property type="molecule type" value="Genomic_DNA"/>
</dbReference>
<keyword evidence="3" id="KW-1185">Reference proteome</keyword>
<keyword evidence="1" id="KW-1133">Transmembrane helix</keyword>
<feature type="transmembrane region" description="Helical" evidence="1">
    <location>
        <begin position="43"/>
        <end position="63"/>
    </location>
</feature>
<dbReference type="OrthoDB" id="4826010at2"/>
<dbReference type="STRING" id="272558.gene:10729190"/>
<feature type="transmembrane region" description="Helical" evidence="1">
    <location>
        <begin position="12"/>
        <end position="31"/>
    </location>
</feature>
<sequence>MKKELNATIRGLVRGHLLASLMFSLTFYALYRYWEMELSVVTFFPYALLIFILLQGCYFWYYYSKKIAKRPLDYTFNQNIFKLFRLVNELLFLAYGIYLISGNDNLSTIHVIAVTFYSLFSLVEYINLYYIRLSYTKAQDIKRLVQFKWLKPTRLRREFFLKG</sequence>
<dbReference type="Proteomes" id="UP000001258">
    <property type="component" value="Chromosome"/>
</dbReference>
<protein>
    <submittedName>
        <fullName evidence="2">BH3278 protein</fullName>
    </submittedName>
</protein>
<feature type="transmembrane region" description="Helical" evidence="1">
    <location>
        <begin position="83"/>
        <end position="101"/>
    </location>
</feature>